<dbReference type="Proteomes" id="UP000235371">
    <property type="component" value="Unassembled WGS sequence"/>
</dbReference>
<dbReference type="RefSeq" id="XP_024738256.1">
    <property type="nucleotide sequence ID" value="XM_024886709.1"/>
</dbReference>
<dbReference type="STRING" id="1095630.A0A2J6TEB9"/>
<dbReference type="InParanoid" id="A0A2J6TEB9"/>
<protein>
    <submittedName>
        <fullName evidence="1">UROD/MetE-like protein</fullName>
    </submittedName>
</protein>
<dbReference type="GeneID" id="36594786"/>
<dbReference type="GO" id="GO:0003871">
    <property type="term" value="F:5-methyltetrahydropteroyltriglutamate-homocysteine S-methyltransferase activity"/>
    <property type="evidence" value="ECO:0007669"/>
    <property type="project" value="InterPro"/>
</dbReference>
<name>A0A2J6TEB9_9HELO</name>
<evidence type="ECO:0000313" key="2">
    <source>
        <dbReference type="Proteomes" id="UP000235371"/>
    </source>
</evidence>
<dbReference type="PANTHER" id="PTHR43844">
    <property type="entry name" value="METHIONINE SYNTHASE"/>
    <property type="match status" value="1"/>
</dbReference>
<dbReference type="PANTHER" id="PTHR43844:SF2">
    <property type="entry name" value="SYNTHASE, VITAMIN-B12 INDEPENDENT, PUTATIVE (AFU_ORTHOLOGUE AFUA_3G12060)-RELATED"/>
    <property type="match status" value="1"/>
</dbReference>
<dbReference type="GO" id="GO:0008270">
    <property type="term" value="F:zinc ion binding"/>
    <property type="evidence" value="ECO:0007669"/>
    <property type="project" value="InterPro"/>
</dbReference>
<dbReference type="AlphaFoldDB" id="A0A2J6TEB9"/>
<dbReference type="Gene3D" id="3.20.20.210">
    <property type="match status" value="1"/>
</dbReference>
<dbReference type="GO" id="GO:0009086">
    <property type="term" value="P:methionine biosynthetic process"/>
    <property type="evidence" value="ECO:0007669"/>
    <property type="project" value="InterPro"/>
</dbReference>
<dbReference type="SUPFAM" id="SSF51726">
    <property type="entry name" value="UROD/MetE-like"/>
    <property type="match status" value="1"/>
</dbReference>
<organism evidence="1 2">
    <name type="scientific">Hyaloscypha bicolor E</name>
    <dbReference type="NCBI Taxonomy" id="1095630"/>
    <lineage>
        <taxon>Eukaryota</taxon>
        <taxon>Fungi</taxon>
        <taxon>Dikarya</taxon>
        <taxon>Ascomycota</taxon>
        <taxon>Pezizomycotina</taxon>
        <taxon>Leotiomycetes</taxon>
        <taxon>Helotiales</taxon>
        <taxon>Hyaloscyphaceae</taxon>
        <taxon>Hyaloscypha</taxon>
        <taxon>Hyaloscypha bicolor</taxon>
    </lineage>
</organism>
<dbReference type="EMBL" id="KZ613786">
    <property type="protein sequence ID" value="PMD61352.1"/>
    <property type="molecule type" value="Genomic_DNA"/>
</dbReference>
<dbReference type="CDD" id="cd03311">
    <property type="entry name" value="CIMS_C_terminal_like"/>
    <property type="match status" value="1"/>
</dbReference>
<proteinExistence type="predicted"/>
<keyword evidence="2" id="KW-1185">Reference proteome</keyword>
<reference evidence="1 2" key="1">
    <citation type="submission" date="2016-04" db="EMBL/GenBank/DDBJ databases">
        <title>A degradative enzymes factory behind the ericoid mycorrhizal symbiosis.</title>
        <authorList>
            <consortium name="DOE Joint Genome Institute"/>
            <person name="Martino E."/>
            <person name="Morin E."/>
            <person name="Grelet G."/>
            <person name="Kuo A."/>
            <person name="Kohler A."/>
            <person name="Daghino S."/>
            <person name="Barry K."/>
            <person name="Choi C."/>
            <person name="Cichocki N."/>
            <person name="Clum A."/>
            <person name="Copeland A."/>
            <person name="Hainaut M."/>
            <person name="Haridas S."/>
            <person name="Labutti K."/>
            <person name="Lindquist E."/>
            <person name="Lipzen A."/>
            <person name="Khouja H.-R."/>
            <person name="Murat C."/>
            <person name="Ohm R."/>
            <person name="Olson A."/>
            <person name="Spatafora J."/>
            <person name="Veneault-Fourrey C."/>
            <person name="Henrissat B."/>
            <person name="Grigoriev I."/>
            <person name="Martin F."/>
            <person name="Perotto S."/>
        </authorList>
    </citation>
    <scope>NUCLEOTIDE SEQUENCE [LARGE SCALE GENOMIC DNA]</scope>
    <source>
        <strain evidence="1 2">E</strain>
    </source>
</reference>
<gene>
    <name evidence="1" type="ORF">K444DRAFT_662434</name>
</gene>
<dbReference type="InterPro" id="IPR038071">
    <property type="entry name" value="UROD/MetE-like_sf"/>
</dbReference>
<dbReference type="InterPro" id="IPR002629">
    <property type="entry name" value="Met_Synth_C/arc"/>
</dbReference>
<sequence length="410" mass="46001">MTHIHHNPPFRAEHLGSLLRPKELLQKRALVEKNELSQAECTKAEDEAVNKVVKVQVASGFGAVSDGEYRRAVFWGTFFEELEGMTEIRNPPMDLFRSYVPDIAGFIEKGHKPGQSCICTGKIRHKGKSTLIGQFEYLKTLIPEERWGEIRLTMIAPPWYHLRYKNGLAFPPEVYASDEEYLADISKAASEELDILYAAGVRSIQFDNPNFAYFCSEKMLAGWAKDKSNKKTPDELLDAYIQCYNDSTAQHSEKMHIGLHICGGNFMGSRHFSEGGYDRIAIKLFQKLNVLTPFRYLLPGIRHAPPGAGGFEPFCSTPPQPHKNVILGVITSKFPELEDKEKMKERILAGADVIAKGASQTREQALQRMGVSPQCGFASHEEGNLLGWEDMKNKLALVRAIADDVWSGEP</sequence>
<evidence type="ECO:0000313" key="1">
    <source>
        <dbReference type="EMBL" id="PMD61352.1"/>
    </source>
</evidence>
<accession>A0A2J6TEB9</accession>
<dbReference type="OrthoDB" id="7772923at2759"/>